<dbReference type="FunFam" id="2.20.25.10:FF:000002">
    <property type="entry name" value="UPF0434 protein YcaR"/>
    <property type="match status" value="1"/>
</dbReference>
<evidence type="ECO:0000256" key="1">
    <source>
        <dbReference type="HAMAP-Rule" id="MF_01187"/>
    </source>
</evidence>
<comment type="caution">
    <text evidence="2">The sequence shown here is derived from an EMBL/GenBank/DDBJ whole genome shotgun (WGS) entry which is preliminary data.</text>
</comment>
<dbReference type="Pfam" id="PF03966">
    <property type="entry name" value="Trm112p"/>
    <property type="match status" value="1"/>
</dbReference>
<gene>
    <name evidence="2" type="ORF">C9927_00840</name>
</gene>
<dbReference type="HAMAP" id="MF_01187">
    <property type="entry name" value="UPF0434"/>
    <property type="match status" value="1"/>
</dbReference>
<protein>
    <recommendedName>
        <fullName evidence="1">UPF0434 protein C9927_00840</fullName>
    </recommendedName>
</protein>
<organism evidence="2 3">
    <name type="scientific">Pseudidiomarina aestuarii</name>
    <dbReference type="NCBI Taxonomy" id="624146"/>
    <lineage>
        <taxon>Bacteria</taxon>
        <taxon>Pseudomonadati</taxon>
        <taxon>Pseudomonadota</taxon>
        <taxon>Gammaproteobacteria</taxon>
        <taxon>Alteromonadales</taxon>
        <taxon>Idiomarinaceae</taxon>
        <taxon>Pseudidiomarina</taxon>
    </lineage>
</organism>
<dbReference type="Gene3D" id="2.20.25.10">
    <property type="match status" value="1"/>
</dbReference>
<name>A0A2T4D8B8_9GAMM</name>
<dbReference type="RefSeq" id="WP_417656789.1">
    <property type="nucleotide sequence ID" value="NZ_JBLXDX010000002.1"/>
</dbReference>
<evidence type="ECO:0000313" key="2">
    <source>
        <dbReference type="EMBL" id="PTB90007.1"/>
    </source>
</evidence>
<dbReference type="PANTHER" id="PTHR33505">
    <property type="entry name" value="ZGC:162634"/>
    <property type="match status" value="1"/>
</dbReference>
<dbReference type="EMBL" id="PYVF01000006">
    <property type="protein sequence ID" value="PTB90007.1"/>
    <property type="molecule type" value="Genomic_DNA"/>
</dbReference>
<dbReference type="PANTHER" id="PTHR33505:SF4">
    <property type="entry name" value="PROTEIN PREY, MITOCHONDRIAL"/>
    <property type="match status" value="1"/>
</dbReference>
<comment type="similarity">
    <text evidence="1">Belongs to the UPF0434 family.</text>
</comment>
<accession>A0A2T4D8B8</accession>
<reference evidence="2 3" key="1">
    <citation type="submission" date="2018-03" db="EMBL/GenBank/DDBJ databases">
        <title>Cross-interface Injection: A General Nanoliter Liquid Handling Method Applied to Single Cells Genome Amplification Automated Nanoliter Liquid Handling Applied to Single Cell Multiple Displacement Amplification.</title>
        <authorList>
            <person name="Yun J."/>
            <person name="Xu P."/>
            <person name="Xu J."/>
            <person name="Dai X."/>
            <person name="Wang Y."/>
            <person name="Zheng X."/>
            <person name="Cao C."/>
            <person name="Yi Q."/>
            <person name="Zhu Y."/>
            <person name="Wang L."/>
            <person name="Dong Z."/>
            <person name="Huang Y."/>
            <person name="Huang L."/>
            <person name="Du W."/>
        </authorList>
    </citation>
    <scope>NUCLEOTIDE SEQUENCE [LARGE SCALE GENOMIC DNA]</scope>
    <source>
        <strain evidence="2 3">A12-4</strain>
    </source>
</reference>
<dbReference type="GO" id="GO:0005829">
    <property type="term" value="C:cytosol"/>
    <property type="evidence" value="ECO:0007669"/>
    <property type="project" value="TreeGrafter"/>
</dbReference>
<dbReference type="SUPFAM" id="SSF158997">
    <property type="entry name" value="Trm112p-like"/>
    <property type="match status" value="1"/>
</dbReference>
<evidence type="ECO:0000313" key="3">
    <source>
        <dbReference type="Proteomes" id="UP000242087"/>
    </source>
</evidence>
<sequence length="61" mass="6983">MSLDSRTLALLVCPQCKGRLEWREEQQELICRGEKLAFPVIDDIPHLLLSAAREMSSDELK</sequence>
<dbReference type="InterPro" id="IPR005651">
    <property type="entry name" value="Trm112-like"/>
</dbReference>
<dbReference type="AlphaFoldDB" id="A0A2T4D8B8"/>
<proteinExistence type="inferred from homology"/>
<dbReference type="Proteomes" id="UP000242087">
    <property type="component" value="Unassembled WGS sequence"/>
</dbReference>